<feature type="domain" description="Solute-binding protein family 5" evidence="2">
    <location>
        <begin position="87"/>
        <end position="443"/>
    </location>
</feature>
<comment type="caution">
    <text evidence="3">The sequence shown here is derived from an EMBL/GenBank/DDBJ whole genome shotgun (WGS) entry which is preliminary data.</text>
</comment>
<dbReference type="Gene3D" id="3.10.105.10">
    <property type="entry name" value="Dipeptide-binding Protein, Domain 3"/>
    <property type="match status" value="1"/>
</dbReference>
<evidence type="ECO:0000313" key="3">
    <source>
        <dbReference type="EMBL" id="NMM98401.1"/>
    </source>
</evidence>
<dbReference type="Pfam" id="PF00496">
    <property type="entry name" value="SBP_bac_5"/>
    <property type="match status" value="1"/>
</dbReference>
<dbReference type="Gene3D" id="3.40.190.10">
    <property type="entry name" value="Periplasmic binding protein-like II"/>
    <property type="match status" value="1"/>
</dbReference>
<proteinExistence type="predicted"/>
<dbReference type="EMBL" id="JAAIIG010000005">
    <property type="protein sequence ID" value="NMM98401.1"/>
    <property type="molecule type" value="Genomic_DNA"/>
</dbReference>
<dbReference type="SUPFAM" id="SSF53850">
    <property type="entry name" value="Periplasmic binding protein-like II"/>
    <property type="match status" value="1"/>
</dbReference>
<keyword evidence="4" id="KW-1185">Reference proteome</keyword>
<keyword evidence="1" id="KW-0732">Signal</keyword>
<dbReference type="RefSeq" id="WP_169241126.1">
    <property type="nucleotide sequence ID" value="NZ_JAAIIG010000005.1"/>
</dbReference>
<evidence type="ECO:0000259" key="2">
    <source>
        <dbReference type="Pfam" id="PF00496"/>
    </source>
</evidence>
<dbReference type="GO" id="GO:1904680">
    <property type="term" value="F:peptide transmembrane transporter activity"/>
    <property type="evidence" value="ECO:0007669"/>
    <property type="project" value="TreeGrafter"/>
</dbReference>
<feature type="chain" id="PRO_5030803498" evidence="1">
    <location>
        <begin position="37"/>
        <end position="536"/>
    </location>
</feature>
<dbReference type="InterPro" id="IPR030678">
    <property type="entry name" value="Peptide/Ni-bd"/>
</dbReference>
<dbReference type="GO" id="GO:0042597">
    <property type="term" value="C:periplasmic space"/>
    <property type="evidence" value="ECO:0007669"/>
    <property type="project" value="UniProtKB-ARBA"/>
</dbReference>
<accession>A0A7Y0HWJ7</accession>
<protein>
    <submittedName>
        <fullName evidence="3">Peptide/nickel transport system substrate-binding protein</fullName>
    </submittedName>
</protein>
<name>A0A7Y0HWJ7_9BIFI</name>
<organism evidence="3 4">
    <name type="scientific">Bifidobacterium olomucense</name>
    <dbReference type="NCBI Taxonomy" id="2675324"/>
    <lineage>
        <taxon>Bacteria</taxon>
        <taxon>Bacillati</taxon>
        <taxon>Actinomycetota</taxon>
        <taxon>Actinomycetes</taxon>
        <taxon>Bifidobacteriales</taxon>
        <taxon>Bifidobacteriaceae</taxon>
        <taxon>Bifidobacterium</taxon>
    </lineage>
</organism>
<dbReference type="PANTHER" id="PTHR30290">
    <property type="entry name" value="PERIPLASMIC BINDING COMPONENT OF ABC TRANSPORTER"/>
    <property type="match status" value="1"/>
</dbReference>
<dbReference type="InterPro" id="IPR000914">
    <property type="entry name" value="SBP_5_dom"/>
</dbReference>
<sequence>MTFPTSLFASRTKRLLTVLAAGTLACSLAACGSATAAQSATDQTLTVALDGTVKCLDPWQFDEPAVHNVLRQVVESLTALDTKTGKLLPALAESWESNADATAFTFHLKKGVHFSDGEELTAEVVKKNFDQAATYPQGVRSSSYFANYKSTTVVDPQTVTVAFSKPNGSFLNHTASDFLSILSPNTIAQSAEARCAAGVVGTGPYTLGKYTPNQDVTINARKDYDTNPSYAGHTGEAYIKTIVFKLVPESSSRLGLLTSGQAQVVQSIDPQDFQSAEGSGATIVPVTTPGVPLRLQVNVKEAPFTDQSVRQAVSYYLNRDEINTVAFGGKSEPAISLLTKNVSGWIDLSDELKYDPSKADKLLEDAGWSKNSDGIWEKAGKPLSFHITKASPYTLSQKLLELVVQQLNQNGLQVDFADYTGDYSEVTGKHKYSILFANTTDIDADVLRGQVSPVDGGNRSNLDADDDLVAPLSEQNATTDDTARNKILQDVQKEIVERGLQIPVAYLVQFYGLSKGVQGVTYDAESRLNLYDAKLA</sequence>
<feature type="signal peptide" evidence="1">
    <location>
        <begin position="1"/>
        <end position="36"/>
    </location>
</feature>
<dbReference type="Proteomes" id="UP000543419">
    <property type="component" value="Unassembled WGS sequence"/>
</dbReference>
<gene>
    <name evidence="3" type="ORF">G1C97_1353</name>
</gene>
<reference evidence="3 4" key="1">
    <citation type="submission" date="2020-02" db="EMBL/GenBank/DDBJ databases">
        <title>Characterization of phylogenetic diversity of novel bifidobacterial species isolated in Czech ZOOs.</title>
        <authorList>
            <person name="Lugli G.A."/>
            <person name="Vera N.B."/>
            <person name="Ventura M."/>
        </authorList>
    </citation>
    <scope>NUCLEOTIDE SEQUENCE [LARGE SCALE GENOMIC DNA]</scope>
    <source>
        <strain evidence="3 4">DSM 109959</strain>
    </source>
</reference>
<dbReference type="AlphaFoldDB" id="A0A7Y0HWJ7"/>
<dbReference type="GO" id="GO:0015833">
    <property type="term" value="P:peptide transport"/>
    <property type="evidence" value="ECO:0007669"/>
    <property type="project" value="TreeGrafter"/>
</dbReference>
<dbReference type="InterPro" id="IPR039424">
    <property type="entry name" value="SBP_5"/>
</dbReference>
<dbReference type="GO" id="GO:0043190">
    <property type="term" value="C:ATP-binding cassette (ABC) transporter complex"/>
    <property type="evidence" value="ECO:0007669"/>
    <property type="project" value="InterPro"/>
</dbReference>
<evidence type="ECO:0000313" key="4">
    <source>
        <dbReference type="Proteomes" id="UP000543419"/>
    </source>
</evidence>
<evidence type="ECO:0000256" key="1">
    <source>
        <dbReference type="SAM" id="SignalP"/>
    </source>
</evidence>
<dbReference type="PIRSF" id="PIRSF002741">
    <property type="entry name" value="MppA"/>
    <property type="match status" value="1"/>
</dbReference>